<dbReference type="PROSITE" id="PS00108">
    <property type="entry name" value="PROTEIN_KINASE_ST"/>
    <property type="match status" value="1"/>
</dbReference>
<feature type="compositionally biased region" description="Polar residues" evidence="10">
    <location>
        <begin position="365"/>
        <end position="387"/>
    </location>
</feature>
<dbReference type="InterPro" id="IPR017441">
    <property type="entry name" value="Protein_kinase_ATP_BS"/>
</dbReference>
<keyword evidence="11" id="KW-1133">Transmembrane helix</keyword>
<evidence type="ECO:0000256" key="1">
    <source>
        <dbReference type="ARBA" id="ARBA00012513"/>
    </source>
</evidence>
<feature type="transmembrane region" description="Helical" evidence="11">
    <location>
        <begin position="336"/>
        <end position="358"/>
    </location>
</feature>
<dbReference type="Gene3D" id="1.10.510.10">
    <property type="entry name" value="Transferase(Phosphotransferase) domain 1"/>
    <property type="match status" value="1"/>
</dbReference>
<evidence type="ECO:0000313" key="14">
    <source>
        <dbReference type="Proteomes" id="UP000176944"/>
    </source>
</evidence>
<dbReference type="Gene3D" id="3.30.200.20">
    <property type="entry name" value="Phosphorylase Kinase, domain 1"/>
    <property type="match status" value="1"/>
</dbReference>
<dbReference type="CDD" id="cd14014">
    <property type="entry name" value="STKc_PknB_like"/>
    <property type="match status" value="1"/>
</dbReference>
<evidence type="ECO:0000313" key="13">
    <source>
        <dbReference type="EMBL" id="AOY82163.2"/>
    </source>
</evidence>
<evidence type="ECO:0000256" key="4">
    <source>
        <dbReference type="ARBA" id="ARBA00022741"/>
    </source>
</evidence>
<gene>
    <name evidence="13" type="ORF">BJP36_21900</name>
</gene>
<evidence type="ECO:0000256" key="8">
    <source>
        <dbReference type="ARBA" id="ARBA00048679"/>
    </source>
</evidence>
<dbReference type="Proteomes" id="UP000176944">
    <property type="component" value="Chromosome"/>
</dbReference>
<evidence type="ECO:0000256" key="3">
    <source>
        <dbReference type="ARBA" id="ARBA00022679"/>
    </source>
</evidence>
<feature type="compositionally biased region" description="Polar residues" evidence="10">
    <location>
        <begin position="452"/>
        <end position="533"/>
    </location>
</feature>
<dbReference type="PANTHER" id="PTHR24363:SF0">
    <property type="entry name" value="SERINE_THREONINE KINASE LIKE DOMAIN CONTAINING 1"/>
    <property type="match status" value="1"/>
</dbReference>
<dbReference type="InterPro" id="IPR008271">
    <property type="entry name" value="Ser/Thr_kinase_AS"/>
</dbReference>
<evidence type="ECO:0000256" key="7">
    <source>
        <dbReference type="ARBA" id="ARBA00047899"/>
    </source>
</evidence>
<dbReference type="Pfam" id="PF00069">
    <property type="entry name" value="Pkinase"/>
    <property type="match status" value="1"/>
</dbReference>
<dbReference type="AlphaFoldDB" id="A0A1D9G3H6"/>
<keyword evidence="4 9" id="KW-0547">Nucleotide-binding</keyword>
<organism evidence="13 14">
    <name type="scientific">Moorena producens (strain JHB)</name>
    <dbReference type="NCBI Taxonomy" id="1454205"/>
    <lineage>
        <taxon>Bacteria</taxon>
        <taxon>Bacillati</taxon>
        <taxon>Cyanobacteriota</taxon>
        <taxon>Cyanophyceae</taxon>
        <taxon>Coleofasciculales</taxon>
        <taxon>Coleofasciculaceae</taxon>
        <taxon>Moorena</taxon>
    </lineage>
</organism>
<feature type="compositionally biased region" description="Polar residues" evidence="10">
    <location>
        <begin position="311"/>
        <end position="325"/>
    </location>
</feature>
<keyword evidence="11" id="KW-0472">Membrane</keyword>
<feature type="domain" description="Protein kinase" evidence="12">
    <location>
        <begin position="10"/>
        <end position="273"/>
    </location>
</feature>
<feature type="compositionally biased region" description="Polar residues" evidence="10">
    <location>
        <begin position="290"/>
        <end position="299"/>
    </location>
</feature>
<keyword evidence="3" id="KW-0808">Transferase</keyword>
<dbReference type="PROSITE" id="PS50011">
    <property type="entry name" value="PROTEIN_KINASE_DOM"/>
    <property type="match status" value="1"/>
</dbReference>
<feature type="compositionally biased region" description="Low complexity" evidence="10">
    <location>
        <begin position="431"/>
        <end position="451"/>
    </location>
</feature>
<dbReference type="GO" id="GO:0005524">
    <property type="term" value="F:ATP binding"/>
    <property type="evidence" value="ECO:0007669"/>
    <property type="project" value="UniProtKB-UniRule"/>
</dbReference>
<evidence type="ECO:0000256" key="6">
    <source>
        <dbReference type="ARBA" id="ARBA00022840"/>
    </source>
</evidence>
<dbReference type="GO" id="GO:0004674">
    <property type="term" value="F:protein serine/threonine kinase activity"/>
    <property type="evidence" value="ECO:0007669"/>
    <property type="project" value="UniProtKB-KW"/>
</dbReference>
<evidence type="ECO:0000256" key="5">
    <source>
        <dbReference type="ARBA" id="ARBA00022777"/>
    </source>
</evidence>
<feature type="region of interest" description="Disordered" evidence="10">
    <location>
        <begin position="274"/>
        <end position="325"/>
    </location>
</feature>
<evidence type="ECO:0000256" key="2">
    <source>
        <dbReference type="ARBA" id="ARBA00022527"/>
    </source>
</evidence>
<proteinExistence type="predicted"/>
<dbReference type="SMART" id="SM00220">
    <property type="entry name" value="S_TKc"/>
    <property type="match status" value="1"/>
</dbReference>
<dbReference type="InterPro" id="IPR000719">
    <property type="entry name" value="Prot_kinase_dom"/>
</dbReference>
<comment type="catalytic activity">
    <reaction evidence="8">
        <text>L-seryl-[protein] + ATP = O-phospho-L-seryl-[protein] + ADP + H(+)</text>
        <dbReference type="Rhea" id="RHEA:17989"/>
        <dbReference type="Rhea" id="RHEA-COMP:9863"/>
        <dbReference type="Rhea" id="RHEA-COMP:11604"/>
        <dbReference type="ChEBI" id="CHEBI:15378"/>
        <dbReference type="ChEBI" id="CHEBI:29999"/>
        <dbReference type="ChEBI" id="CHEBI:30616"/>
        <dbReference type="ChEBI" id="CHEBI:83421"/>
        <dbReference type="ChEBI" id="CHEBI:456216"/>
        <dbReference type="EC" id="2.7.11.1"/>
    </reaction>
</comment>
<dbReference type="SUPFAM" id="SSF56112">
    <property type="entry name" value="Protein kinase-like (PK-like)"/>
    <property type="match status" value="1"/>
</dbReference>
<keyword evidence="11" id="KW-0812">Transmembrane</keyword>
<dbReference type="InterPro" id="IPR011009">
    <property type="entry name" value="Kinase-like_dom_sf"/>
</dbReference>
<feature type="binding site" evidence="9">
    <location>
        <position position="41"/>
    </location>
    <ligand>
        <name>ATP</name>
        <dbReference type="ChEBI" id="CHEBI:30616"/>
    </ligand>
</feature>
<sequence>MNPKLLNNRYRVLETLGSGGFGDTFLAEDIHMPSRRRCVIKQLKALAHNPKAYKLVQERFQREAAVLEALGEGHEQIPRLYAYFSEAEKFYLVQEWIRGNTFTTQVRQGKKFTEIEVRELLISLLRVLEYVHSRRIIHRDIKPDNIIIRQRDGVPVLIDFGAVKEAMSTVVTNSGTPHPASIIIGTPGYMSSEQSAGHPTYSSDIYSLGLTAILLLTGKIPQLFHTDERTGEILWRQDAPYLYSNLGIVLDKAIRFHPRDRFVSARQMLDALQSDPASPTEATVPISPGAPSTGNNGTVATVPISPGDSPPANNGSVSTIKGPSPVTVKQNDSYKAVLKGGLIGGGILLIVVAFGSGFNKFLNPSTTVPSYEQSTSTSYPDKPSSQEPQDKTVSSKDPSAESSSSSSQSQTKDKSPVTTPERISSGSKSQTNNPSPVTTPETTVTDPVTPSNPSQPETTVTDPVTPSNPSQPETTVTDPVTPSYPSQPDTTVSDPVTPSNPSQPETTVTDPVTPSYPSQPETTVSDPVTTPSRSKPETAVTDPVTPSSPSQPDTTVKPVPVRTPKPITEPSPILENKTNNPNLAQLNAIPKFPPGTQRRAVEYALGKPTKQSNGMWKTRAFLYKNVVPNHVDLGYLFDRSSGRLRQTEVTFSQSVDLEIMSQTLNKLLSNNISTDIQQGLKDVYQGESKTYKFSSGNNNSLRGVIQRDDSDRIYIGVWEADLK</sequence>
<feature type="compositionally biased region" description="Low complexity" evidence="10">
    <location>
        <begin position="395"/>
        <end position="410"/>
    </location>
</feature>
<reference evidence="14" key="1">
    <citation type="submission" date="2016-10" db="EMBL/GenBank/DDBJ databases">
        <title>Comparative genomics uncovers the prolific and rare metabolic potential of the cyanobacterial genus Moorea.</title>
        <authorList>
            <person name="Leao T."/>
            <person name="Castelao G."/>
            <person name="Korobeynikov A."/>
            <person name="Monroe E.A."/>
            <person name="Podell S."/>
            <person name="Glukhov E."/>
            <person name="Allen E."/>
            <person name="Gerwick W.H."/>
            <person name="Gerwick L."/>
        </authorList>
    </citation>
    <scope>NUCLEOTIDE SEQUENCE [LARGE SCALE GENOMIC DNA]</scope>
    <source>
        <strain evidence="14">JHB</strain>
    </source>
</reference>
<keyword evidence="6 9" id="KW-0067">ATP-binding</keyword>
<protein>
    <recommendedName>
        <fullName evidence="1">non-specific serine/threonine protein kinase</fullName>
        <ecNumber evidence="1">2.7.11.1</ecNumber>
    </recommendedName>
</protein>
<keyword evidence="5 13" id="KW-0418">Kinase</keyword>
<keyword evidence="2" id="KW-0723">Serine/threonine-protein kinase</keyword>
<dbReference type="EC" id="2.7.11.1" evidence="1"/>
<evidence type="ECO:0000256" key="10">
    <source>
        <dbReference type="SAM" id="MobiDB-lite"/>
    </source>
</evidence>
<evidence type="ECO:0000259" key="12">
    <source>
        <dbReference type="PROSITE" id="PS50011"/>
    </source>
</evidence>
<evidence type="ECO:0000256" key="11">
    <source>
        <dbReference type="SAM" id="Phobius"/>
    </source>
</evidence>
<feature type="region of interest" description="Disordered" evidence="10">
    <location>
        <begin position="365"/>
        <end position="581"/>
    </location>
</feature>
<feature type="compositionally biased region" description="Polar residues" evidence="10">
    <location>
        <begin position="417"/>
        <end position="430"/>
    </location>
</feature>
<dbReference type="EMBL" id="CP017708">
    <property type="protein sequence ID" value="AOY82163.2"/>
    <property type="molecule type" value="Genomic_DNA"/>
</dbReference>
<name>A0A1D9G3H6_MOOP1</name>
<dbReference type="PROSITE" id="PS00107">
    <property type="entry name" value="PROTEIN_KINASE_ATP"/>
    <property type="match status" value="1"/>
</dbReference>
<comment type="catalytic activity">
    <reaction evidence="7">
        <text>L-threonyl-[protein] + ATP = O-phospho-L-threonyl-[protein] + ADP + H(+)</text>
        <dbReference type="Rhea" id="RHEA:46608"/>
        <dbReference type="Rhea" id="RHEA-COMP:11060"/>
        <dbReference type="Rhea" id="RHEA-COMP:11605"/>
        <dbReference type="ChEBI" id="CHEBI:15378"/>
        <dbReference type="ChEBI" id="CHEBI:30013"/>
        <dbReference type="ChEBI" id="CHEBI:30616"/>
        <dbReference type="ChEBI" id="CHEBI:61977"/>
        <dbReference type="ChEBI" id="CHEBI:456216"/>
        <dbReference type="EC" id="2.7.11.1"/>
    </reaction>
</comment>
<accession>A0A1D9G3H6</accession>
<dbReference type="PANTHER" id="PTHR24363">
    <property type="entry name" value="SERINE/THREONINE PROTEIN KINASE"/>
    <property type="match status" value="1"/>
</dbReference>
<evidence type="ECO:0000256" key="9">
    <source>
        <dbReference type="PROSITE-ProRule" id="PRU10141"/>
    </source>
</evidence>